<name>W6MP61_9ASCO</name>
<dbReference type="AlphaFoldDB" id="W6MP61"/>
<dbReference type="Proteomes" id="UP000019384">
    <property type="component" value="Unassembled WGS sequence"/>
</dbReference>
<evidence type="ECO:0000313" key="2">
    <source>
        <dbReference type="Proteomes" id="UP000019384"/>
    </source>
</evidence>
<evidence type="ECO:0000313" key="1">
    <source>
        <dbReference type="EMBL" id="CDK26872.1"/>
    </source>
</evidence>
<protein>
    <submittedName>
        <fullName evidence="1">Uncharacterized protein</fullName>
    </submittedName>
</protein>
<dbReference type="HOGENOM" id="CLU_3419440_0_0_1"/>
<gene>
    <name evidence="1" type="ORF">KUCA_T00002846001</name>
</gene>
<keyword evidence="2" id="KW-1185">Reference proteome</keyword>
<reference evidence="1" key="2">
    <citation type="submission" date="2014-02" db="EMBL/GenBank/DDBJ databases">
        <title>Complete DNA sequence of /Kuraishia capsulata/ illustrates novel genomic features among budding yeasts (/Saccharomycotina/).</title>
        <authorList>
            <person name="Morales L."/>
            <person name="Noel B."/>
            <person name="Porcel B."/>
            <person name="Marcet-Houben M."/>
            <person name="Hullo M-F."/>
            <person name="Sacerdot C."/>
            <person name="Tekaia F."/>
            <person name="Leh-Louis V."/>
            <person name="Despons L."/>
            <person name="Khanna V."/>
            <person name="Aury J-M."/>
            <person name="Barbe V."/>
            <person name="Couloux A."/>
            <person name="Labadie K."/>
            <person name="Pelletier E."/>
            <person name="Souciet J-L."/>
            <person name="Boekhout T."/>
            <person name="Gabaldon T."/>
            <person name="Wincker P."/>
            <person name="Dujon B."/>
        </authorList>
    </citation>
    <scope>NUCLEOTIDE SEQUENCE</scope>
    <source>
        <strain evidence="1">CBS 1993</strain>
    </source>
</reference>
<accession>W6MP61</accession>
<reference evidence="1" key="1">
    <citation type="submission" date="2013-12" db="EMBL/GenBank/DDBJ databases">
        <authorList>
            <person name="Genoscope - CEA"/>
        </authorList>
    </citation>
    <scope>NUCLEOTIDE SEQUENCE</scope>
    <source>
        <strain evidence="1">CBS 1993</strain>
    </source>
</reference>
<dbReference type="EMBL" id="HG793127">
    <property type="protein sequence ID" value="CDK26872.1"/>
    <property type="molecule type" value="Genomic_DNA"/>
</dbReference>
<proteinExistence type="predicted"/>
<organism evidence="1 2">
    <name type="scientific">Kuraishia capsulata CBS 1993</name>
    <dbReference type="NCBI Taxonomy" id="1382522"/>
    <lineage>
        <taxon>Eukaryota</taxon>
        <taxon>Fungi</taxon>
        <taxon>Dikarya</taxon>
        <taxon>Ascomycota</taxon>
        <taxon>Saccharomycotina</taxon>
        <taxon>Pichiomycetes</taxon>
        <taxon>Pichiales</taxon>
        <taxon>Pichiaceae</taxon>
        <taxon>Kuraishia</taxon>
    </lineage>
</organism>
<sequence>MRMMVLFRRGSSWANSHTQHPRMKV</sequence>